<dbReference type="Gene3D" id="1.20.1730.10">
    <property type="entry name" value="Sodium/glucose cotransporter"/>
    <property type="match status" value="1"/>
</dbReference>
<feature type="transmembrane region" description="Helical" evidence="10">
    <location>
        <begin position="445"/>
        <end position="467"/>
    </location>
</feature>
<feature type="transmembrane region" description="Helical" evidence="10">
    <location>
        <begin position="322"/>
        <end position="350"/>
    </location>
</feature>
<dbReference type="PROSITE" id="PS50283">
    <property type="entry name" value="NA_SOLUT_SYMP_3"/>
    <property type="match status" value="1"/>
</dbReference>
<feature type="transmembrane region" description="Helical" evidence="10">
    <location>
        <begin position="187"/>
        <end position="207"/>
    </location>
</feature>
<feature type="transmembrane region" description="Helical" evidence="10">
    <location>
        <begin position="79"/>
        <end position="100"/>
    </location>
</feature>
<feature type="transmembrane region" description="Helical" evidence="10">
    <location>
        <begin position="385"/>
        <end position="408"/>
    </location>
</feature>
<dbReference type="GO" id="GO:0006847">
    <property type="term" value="P:plasma membrane acetate transport"/>
    <property type="evidence" value="ECO:0007669"/>
    <property type="project" value="TreeGrafter"/>
</dbReference>
<dbReference type="Proteomes" id="UP000824151">
    <property type="component" value="Unassembled WGS sequence"/>
</dbReference>
<feature type="transmembrane region" description="Helical" evidence="10">
    <location>
        <begin position="48"/>
        <end position="73"/>
    </location>
</feature>
<dbReference type="AlphaFoldDB" id="A0A9D1S0K9"/>
<evidence type="ECO:0000256" key="2">
    <source>
        <dbReference type="ARBA" id="ARBA00006434"/>
    </source>
</evidence>
<evidence type="ECO:0000256" key="10">
    <source>
        <dbReference type="SAM" id="Phobius"/>
    </source>
</evidence>
<feature type="transmembrane region" description="Helical" evidence="10">
    <location>
        <begin position="362"/>
        <end position="379"/>
    </location>
</feature>
<gene>
    <name evidence="11" type="ORF">H9871_04675</name>
</gene>
<keyword evidence="8 10" id="KW-0472">Membrane</keyword>
<dbReference type="GO" id="GO:0005886">
    <property type="term" value="C:plasma membrane"/>
    <property type="evidence" value="ECO:0007669"/>
    <property type="project" value="UniProtKB-SubCell"/>
</dbReference>
<dbReference type="PANTHER" id="PTHR48086">
    <property type="entry name" value="SODIUM/PROLINE SYMPORTER-RELATED"/>
    <property type="match status" value="1"/>
</dbReference>
<dbReference type="EMBL" id="DXGD01000169">
    <property type="protein sequence ID" value="HIW99418.1"/>
    <property type="molecule type" value="Genomic_DNA"/>
</dbReference>
<evidence type="ECO:0000313" key="11">
    <source>
        <dbReference type="EMBL" id="HIW99418.1"/>
    </source>
</evidence>
<comment type="caution">
    <text evidence="11">The sequence shown here is derived from an EMBL/GenBank/DDBJ whole genome shotgun (WGS) entry which is preliminary data.</text>
</comment>
<evidence type="ECO:0000256" key="4">
    <source>
        <dbReference type="ARBA" id="ARBA00022475"/>
    </source>
</evidence>
<evidence type="ECO:0000256" key="7">
    <source>
        <dbReference type="ARBA" id="ARBA00022989"/>
    </source>
</evidence>
<feature type="transmembrane region" description="Helical" evidence="10">
    <location>
        <begin position="157"/>
        <end position="175"/>
    </location>
</feature>
<evidence type="ECO:0000256" key="6">
    <source>
        <dbReference type="ARBA" id="ARBA00022847"/>
    </source>
</evidence>
<evidence type="ECO:0000256" key="1">
    <source>
        <dbReference type="ARBA" id="ARBA00004651"/>
    </source>
</evidence>
<keyword evidence="5 10" id="KW-0812">Transmembrane</keyword>
<dbReference type="InterPro" id="IPR038377">
    <property type="entry name" value="Na/Glc_symporter_sf"/>
</dbReference>
<feature type="transmembrane region" description="Helical" evidence="10">
    <location>
        <begin position="6"/>
        <end position="27"/>
    </location>
</feature>
<dbReference type="GO" id="GO:0015293">
    <property type="term" value="F:symporter activity"/>
    <property type="evidence" value="ECO:0007669"/>
    <property type="project" value="UniProtKB-KW"/>
</dbReference>
<evidence type="ECO:0000313" key="12">
    <source>
        <dbReference type="Proteomes" id="UP000824151"/>
    </source>
</evidence>
<comment type="similarity">
    <text evidence="2 9">Belongs to the sodium:solute symporter (SSF) (TC 2.A.21) family.</text>
</comment>
<dbReference type="GO" id="GO:0015123">
    <property type="term" value="F:acetate transmembrane transporter activity"/>
    <property type="evidence" value="ECO:0007669"/>
    <property type="project" value="TreeGrafter"/>
</dbReference>
<keyword evidence="4" id="KW-1003">Cell membrane</keyword>
<keyword evidence="7 10" id="KW-1133">Transmembrane helix</keyword>
<keyword evidence="3" id="KW-0813">Transport</keyword>
<comment type="subcellular location">
    <subcellularLocation>
        <location evidence="1">Cell membrane</location>
        <topology evidence="1">Multi-pass membrane protein</topology>
    </subcellularLocation>
</comment>
<organism evidence="11 12">
    <name type="scientific">Candidatus Nesterenkonia stercoripullorum</name>
    <dbReference type="NCBI Taxonomy" id="2838701"/>
    <lineage>
        <taxon>Bacteria</taxon>
        <taxon>Bacillati</taxon>
        <taxon>Actinomycetota</taxon>
        <taxon>Actinomycetes</taxon>
        <taxon>Micrococcales</taxon>
        <taxon>Micrococcaceae</taxon>
        <taxon>Nesterenkonia</taxon>
    </lineage>
</organism>
<feature type="transmembrane region" description="Helical" evidence="10">
    <location>
        <begin position="121"/>
        <end position="137"/>
    </location>
</feature>
<reference evidence="11" key="2">
    <citation type="submission" date="2021-04" db="EMBL/GenBank/DDBJ databases">
        <authorList>
            <person name="Gilroy R."/>
        </authorList>
    </citation>
    <scope>NUCLEOTIDE SEQUENCE</scope>
    <source>
        <strain evidence="11">ChiHejej3B27-3195</strain>
    </source>
</reference>
<dbReference type="InterPro" id="IPR050277">
    <property type="entry name" value="Sodium:Solute_Symporter"/>
</dbReference>
<sequence>MTTDISAHAPLVVVGIVCVVTWMISAHGLSFSRSTSDFYVASRRVSPWLNASAIAGEYLSAASFLGVAGLIVANGTHGLWFPVGYTAGFLTLLVFVAAPLRRSGAYTIPDFVHLRFRSEQLRRLTAMIVVLTGWLYIVPQLHGASLAMSAVSQIPGWVGPVLVVAVVLPTVLSGGMRSVTIAQAVQYWLKFTALLVPTIFIVLHFGALDSVDLPDFSAVWSAGVGLDGGPGLYRTVSLVFALMLGTLGLSHVLVRFYTNPDGTTARRTTLRLLGLLPLFYILPVILGVIARAVSPDGVTGRASDIAILDLPSTIFSGVLGDLLTALVAGGAFAAFLSTASGLVVSISGVVSQEFFRGTVGGFRIGALIAVAVPLLIGTVTSELALAGAVAMVFTFTASSLAPVVLLGIWWRGITVVGAMTGMICGALLSLAALVLGLGMDDAAPGALLLTYPAVWCIPAAFLITVLVSRWGPGTPPKSTDAVLALLHIPPVRRKTS</sequence>
<protein>
    <submittedName>
        <fullName evidence="11">Cation acetate symporter</fullName>
    </submittedName>
</protein>
<evidence type="ECO:0000256" key="9">
    <source>
        <dbReference type="RuleBase" id="RU362091"/>
    </source>
</evidence>
<dbReference type="Pfam" id="PF00474">
    <property type="entry name" value="SSF"/>
    <property type="match status" value="1"/>
</dbReference>
<keyword evidence="6" id="KW-0769">Symport</keyword>
<feature type="transmembrane region" description="Helical" evidence="10">
    <location>
        <begin position="236"/>
        <end position="258"/>
    </location>
</feature>
<proteinExistence type="inferred from homology"/>
<name>A0A9D1S0K9_9MICC</name>
<evidence type="ECO:0000256" key="5">
    <source>
        <dbReference type="ARBA" id="ARBA00022692"/>
    </source>
</evidence>
<evidence type="ECO:0000256" key="3">
    <source>
        <dbReference type="ARBA" id="ARBA00022448"/>
    </source>
</evidence>
<dbReference type="InterPro" id="IPR001734">
    <property type="entry name" value="Na/solute_symporter"/>
</dbReference>
<accession>A0A9D1S0K9</accession>
<dbReference type="PANTHER" id="PTHR48086:SF6">
    <property type="entry name" value="CATION_ACETATE SYMPORTER ACTP"/>
    <property type="match status" value="1"/>
</dbReference>
<reference evidence="11" key="1">
    <citation type="journal article" date="2021" name="PeerJ">
        <title>Extensive microbial diversity within the chicken gut microbiome revealed by metagenomics and culture.</title>
        <authorList>
            <person name="Gilroy R."/>
            <person name="Ravi A."/>
            <person name="Getino M."/>
            <person name="Pursley I."/>
            <person name="Horton D.L."/>
            <person name="Alikhan N.F."/>
            <person name="Baker D."/>
            <person name="Gharbi K."/>
            <person name="Hall N."/>
            <person name="Watson M."/>
            <person name="Adriaenssens E.M."/>
            <person name="Foster-Nyarko E."/>
            <person name="Jarju S."/>
            <person name="Secka A."/>
            <person name="Antonio M."/>
            <person name="Oren A."/>
            <person name="Chaudhuri R.R."/>
            <person name="La Ragione R."/>
            <person name="Hildebrand F."/>
            <person name="Pallen M.J."/>
        </authorList>
    </citation>
    <scope>NUCLEOTIDE SEQUENCE</scope>
    <source>
        <strain evidence="11">ChiHejej3B27-3195</strain>
    </source>
</reference>
<dbReference type="CDD" id="cd11480">
    <property type="entry name" value="SLC5sbd_u4"/>
    <property type="match status" value="1"/>
</dbReference>
<evidence type="ECO:0000256" key="8">
    <source>
        <dbReference type="ARBA" id="ARBA00023136"/>
    </source>
</evidence>
<feature type="transmembrane region" description="Helical" evidence="10">
    <location>
        <begin position="415"/>
        <end position="439"/>
    </location>
</feature>
<feature type="transmembrane region" description="Helical" evidence="10">
    <location>
        <begin position="270"/>
        <end position="293"/>
    </location>
</feature>